<dbReference type="SUPFAM" id="SSF52096">
    <property type="entry name" value="ClpP/crotonase"/>
    <property type="match status" value="1"/>
</dbReference>
<dbReference type="InterPro" id="IPR023562">
    <property type="entry name" value="ClpP/TepA"/>
</dbReference>
<evidence type="ECO:0000313" key="10">
    <source>
        <dbReference type="Proteomes" id="UP000295258"/>
    </source>
</evidence>
<dbReference type="GO" id="GO:0006515">
    <property type="term" value="P:protein quality control for misfolded or incompletely synthesized proteins"/>
    <property type="evidence" value="ECO:0007669"/>
    <property type="project" value="TreeGrafter"/>
</dbReference>
<organism evidence="9 10">
    <name type="scientific">Nonomuraea deserti</name>
    <dbReference type="NCBI Taxonomy" id="1848322"/>
    <lineage>
        <taxon>Bacteria</taxon>
        <taxon>Bacillati</taxon>
        <taxon>Actinomycetota</taxon>
        <taxon>Actinomycetes</taxon>
        <taxon>Streptosporangiales</taxon>
        <taxon>Streptosporangiaceae</taxon>
        <taxon>Nonomuraea</taxon>
    </lineage>
</organism>
<reference evidence="9 10" key="1">
    <citation type="submission" date="2019-03" db="EMBL/GenBank/DDBJ databases">
        <title>Draft genome sequences of novel Actinobacteria.</title>
        <authorList>
            <person name="Sahin N."/>
            <person name="Ay H."/>
            <person name="Saygin H."/>
        </authorList>
    </citation>
    <scope>NUCLEOTIDE SEQUENCE [LARGE SCALE GENOMIC DNA]</scope>
    <source>
        <strain evidence="9 10">KC310</strain>
    </source>
</reference>
<evidence type="ECO:0000256" key="7">
    <source>
        <dbReference type="RuleBase" id="RU003567"/>
    </source>
</evidence>
<dbReference type="PANTHER" id="PTHR10381">
    <property type="entry name" value="ATP-DEPENDENT CLP PROTEASE PROTEOLYTIC SUBUNIT"/>
    <property type="match status" value="1"/>
</dbReference>
<keyword evidence="2" id="KW-0963">Cytoplasm</keyword>
<dbReference type="Gene3D" id="1.10.443.10">
    <property type="entry name" value="Intergrase catalytic core"/>
    <property type="match status" value="1"/>
</dbReference>
<dbReference type="CDD" id="cd07017">
    <property type="entry name" value="S14_ClpP_2"/>
    <property type="match status" value="1"/>
</dbReference>
<dbReference type="Proteomes" id="UP000295258">
    <property type="component" value="Unassembled WGS sequence"/>
</dbReference>
<feature type="region of interest" description="Disordered" evidence="8">
    <location>
        <begin position="201"/>
        <end position="239"/>
    </location>
</feature>
<evidence type="ECO:0000256" key="4">
    <source>
        <dbReference type="ARBA" id="ARBA00022801"/>
    </source>
</evidence>
<accession>A0A4R4VXC9</accession>
<feature type="region of interest" description="Disordered" evidence="8">
    <location>
        <begin position="131"/>
        <end position="187"/>
    </location>
</feature>
<dbReference type="PRINTS" id="PR00127">
    <property type="entry name" value="CLPPROTEASEP"/>
</dbReference>
<evidence type="ECO:0000256" key="6">
    <source>
        <dbReference type="ARBA" id="ARBA00023172"/>
    </source>
</evidence>
<keyword evidence="10" id="KW-1185">Reference proteome</keyword>
<dbReference type="GO" id="GO:0006310">
    <property type="term" value="P:DNA recombination"/>
    <property type="evidence" value="ECO:0007669"/>
    <property type="project" value="UniProtKB-KW"/>
</dbReference>
<dbReference type="InterPro" id="IPR013762">
    <property type="entry name" value="Integrase-like_cat_sf"/>
</dbReference>
<dbReference type="SUPFAM" id="SSF56349">
    <property type="entry name" value="DNA breaking-rejoining enzymes"/>
    <property type="match status" value="1"/>
</dbReference>
<keyword evidence="5" id="KW-0720">Serine protease</keyword>
<keyword evidence="6" id="KW-0233">DNA recombination</keyword>
<dbReference type="InterPro" id="IPR001907">
    <property type="entry name" value="ClpP"/>
</dbReference>
<comment type="similarity">
    <text evidence="1 7">Belongs to the peptidase S14 family.</text>
</comment>
<dbReference type="GO" id="GO:0004176">
    <property type="term" value="F:ATP-dependent peptidase activity"/>
    <property type="evidence" value="ECO:0007669"/>
    <property type="project" value="InterPro"/>
</dbReference>
<protein>
    <recommendedName>
        <fullName evidence="7">ATP-dependent Clp protease proteolytic subunit</fullName>
    </recommendedName>
</protein>
<dbReference type="Pfam" id="PF00574">
    <property type="entry name" value="CLP_protease"/>
    <property type="match status" value="1"/>
</dbReference>
<evidence type="ECO:0000256" key="8">
    <source>
        <dbReference type="SAM" id="MobiDB-lite"/>
    </source>
</evidence>
<sequence length="483" mass="53051">MDPIDAYTSTPRPSPVMVWTPAQTRLFLEEAQRHRLFALYRLIALRGLRRGEACGLRWKELDLDARTLTVNWQLVQLTWQIREGPPKTDASIRTIALDADTATMLRAHRATTTTATTGRRGGVGRHRVCLHSARRQPAPSATRLRPIPVARLPGRSAAHPAARPAPRRRLPHAGSRGGDEGGAGNARPHLQRLHRRHLHLRLPPGRQAPAEKTAALLSSEEDQTAAIEPGPPAGPRSPNRPVIALSLFRSSRCSEQICPRQIVSTPVRIASQNGRMSEESKLPLFNPRMRRELYEQRVLVLDGPLDDDNGTLLTTQLMALATQDASSDIALWIHSPGGSVPSMLAIRDIMRLIPCDVSTLVLGIAYSAGQFLLSSGARGKRRALPHSRVLMHQGSAGIGGTAVDIELQAGDLRHTRDTVLGLIAEDTGQPVERIFEDSLHDRWYTAQEALDYGFIDAIVQNFDEIAPQNRPRLGFGVTQGVGQ</sequence>
<dbReference type="GO" id="GO:0051117">
    <property type="term" value="F:ATPase binding"/>
    <property type="evidence" value="ECO:0007669"/>
    <property type="project" value="TreeGrafter"/>
</dbReference>
<evidence type="ECO:0000256" key="5">
    <source>
        <dbReference type="ARBA" id="ARBA00022825"/>
    </source>
</evidence>
<evidence type="ECO:0000313" key="9">
    <source>
        <dbReference type="EMBL" id="TDD07145.1"/>
    </source>
</evidence>
<evidence type="ECO:0000256" key="1">
    <source>
        <dbReference type="ARBA" id="ARBA00007039"/>
    </source>
</evidence>
<dbReference type="GO" id="GO:0015074">
    <property type="term" value="P:DNA integration"/>
    <property type="evidence" value="ECO:0007669"/>
    <property type="project" value="InterPro"/>
</dbReference>
<dbReference type="GO" id="GO:0003677">
    <property type="term" value="F:DNA binding"/>
    <property type="evidence" value="ECO:0007669"/>
    <property type="project" value="InterPro"/>
</dbReference>
<dbReference type="GO" id="GO:0004252">
    <property type="term" value="F:serine-type endopeptidase activity"/>
    <property type="evidence" value="ECO:0007669"/>
    <property type="project" value="InterPro"/>
</dbReference>
<name>A0A4R4VXC9_9ACTN</name>
<keyword evidence="4" id="KW-0378">Hydrolase</keyword>
<dbReference type="AlphaFoldDB" id="A0A4R4VXC9"/>
<evidence type="ECO:0000256" key="2">
    <source>
        <dbReference type="ARBA" id="ARBA00022490"/>
    </source>
</evidence>
<dbReference type="PANTHER" id="PTHR10381:SF70">
    <property type="entry name" value="ATP-DEPENDENT CLP PROTEASE PROTEOLYTIC SUBUNIT"/>
    <property type="match status" value="1"/>
</dbReference>
<dbReference type="EMBL" id="SMKO01000028">
    <property type="protein sequence ID" value="TDD07145.1"/>
    <property type="molecule type" value="Genomic_DNA"/>
</dbReference>
<evidence type="ECO:0000256" key="3">
    <source>
        <dbReference type="ARBA" id="ARBA00022670"/>
    </source>
</evidence>
<dbReference type="GO" id="GO:0009368">
    <property type="term" value="C:endopeptidase Clp complex"/>
    <property type="evidence" value="ECO:0007669"/>
    <property type="project" value="TreeGrafter"/>
</dbReference>
<keyword evidence="3" id="KW-0645">Protease</keyword>
<gene>
    <name evidence="9" type="ORF">E1292_13995</name>
</gene>
<comment type="caution">
    <text evidence="9">The sequence shown here is derived from an EMBL/GenBank/DDBJ whole genome shotgun (WGS) entry which is preliminary data.</text>
</comment>
<dbReference type="Gene3D" id="3.90.226.10">
    <property type="entry name" value="2-enoyl-CoA Hydratase, Chain A, domain 1"/>
    <property type="match status" value="1"/>
</dbReference>
<proteinExistence type="inferred from homology"/>
<dbReference type="InterPro" id="IPR011010">
    <property type="entry name" value="DNA_brk_join_enz"/>
</dbReference>
<dbReference type="InterPro" id="IPR029045">
    <property type="entry name" value="ClpP/crotonase-like_dom_sf"/>
</dbReference>